<comment type="caution">
    <text evidence="1">The sequence shown here is derived from an EMBL/GenBank/DDBJ whole genome shotgun (WGS) entry which is preliminary data.</text>
</comment>
<dbReference type="Proteomes" id="UP001219525">
    <property type="component" value="Unassembled WGS sequence"/>
</dbReference>
<sequence>MPHSQDKGRTVNILAAVIMEEISIILWQTQLWSCFPSGPDWMVETAAALEYMDQWRDEVLCNRAQTPIIAALLDTCGPAAGMGVHLVVVLPHPLSQSCDMAVPTGVETDRSRDTYVLLFDIDKLRLVPKPCVPLHSNAPQQHNRQQMLKEWREAHRKDSTITWTLWKRTTSTIKRQDEDNQTCLDYRKHISATSLVGPTSKGRLVDP</sequence>
<dbReference type="AlphaFoldDB" id="A0AAD6VM40"/>
<protein>
    <submittedName>
        <fullName evidence="1">Uncharacterized protein</fullName>
    </submittedName>
</protein>
<evidence type="ECO:0000313" key="1">
    <source>
        <dbReference type="EMBL" id="KAJ7213547.1"/>
    </source>
</evidence>
<proteinExistence type="predicted"/>
<evidence type="ECO:0000313" key="2">
    <source>
        <dbReference type="Proteomes" id="UP001219525"/>
    </source>
</evidence>
<dbReference type="EMBL" id="JARJCW010000021">
    <property type="protein sequence ID" value="KAJ7213547.1"/>
    <property type="molecule type" value="Genomic_DNA"/>
</dbReference>
<reference evidence="1" key="1">
    <citation type="submission" date="2023-03" db="EMBL/GenBank/DDBJ databases">
        <title>Massive genome expansion in bonnet fungi (Mycena s.s.) driven by repeated elements and novel gene families across ecological guilds.</title>
        <authorList>
            <consortium name="Lawrence Berkeley National Laboratory"/>
            <person name="Harder C.B."/>
            <person name="Miyauchi S."/>
            <person name="Viragh M."/>
            <person name="Kuo A."/>
            <person name="Thoen E."/>
            <person name="Andreopoulos B."/>
            <person name="Lu D."/>
            <person name="Skrede I."/>
            <person name="Drula E."/>
            <person name="Henrissat B."/>
            <person name="Morin E."/>
            <person name="Kohler A."/>
            <person name="Barry K."/>
            <person name="LaButti K."/>
            <person name="Morin E."/>
            <person name="Salamov A."/>
            <person name="Lipzen A."/>
            <person name="Mereny Z."/>
            <person name="Hegedus B."/>
            <person name="Baldrian P."/>
            <person name="Stursova M."/>
            <person name="Weitz H."/>
            <person name="Taylor A."/>
            <person name="Grigoriev I.V."/>
            <person name="Nagy L.G."/>
            <person name="Martin F."/>
            <person name="Kauserud H."/>
        </authorList>
    </citation>
    <scope>NUCLEOTIDE SEQUENCE</scope>
    <source>
        <strain evidence="1">9144</strain>
    </source>
</reference>
<gene>
    <name evidence="1" type="ORF">GGX14DRAFT_393042</name>
</gene>
<accession>A0AAD6VM40</accession>
<organism evidence="1 2">
    <name type="scientific">Mycena pura</name>
    <dbReference type="NCBI Taxonomy" id="153505"/>
    <lineage>
        <taxon>Eukaryota</taxon>
        <taxon>Fungi</taxon>
        <taxon>Dikarya</taxon>
        <taxon>Basidiomycota</taxon>
        <taxon>Agaricomycotina</taxon>
        <taxon>Agaricomycetes</taxon>
        <taxon>Agaricomycetidae</taxon>
        <taxon>Agaricales</taxon>
        <taxon>Marasmiineae</taxon>
        <taxon>Mycenaceae</taxon>
        <taxon>Mycena</taxon>
    </lineage>
</organism>
<keyword evidence="2" id="KW-1185">Reference proteome</keyword>
<name>A0AAD6VM40_9AGAR</name>